<dbReference type="RefSeq" id="WP_094102303.1">
    <property type="nucleotide sequence ID" value="NZ_LUTQ01000108.1"/>
</dbReference>
<evidence type="ECO:0000313" key="2">
    <source>
        <dbReference type="Proteomes" id="UP000194040"/>
    </source>
</evidence>
<evidence type="ECO:0008006" key="3">
    <source>
        <dbReference type="Google" id="ProtNLM"/>
    </source>
</evidence>
<sequence>MISNKVKEHLKKNGWWFDDSTELYESALLSVGIGIESDIACFFLHAESGTTFKGRKNDIYQLCWFIVNTDYQLNIKSAHEGLGLPDEYIPLDSFEGGGGCFYNRKTGEVIELALGDKLVNFLNGELKPQWVDFNSFIEDFFEL</sequence>
<proteinExistence type="predicted"/>
<accession>A0ABX3XBU2</accession>
<evidence type="ECO:0000313" key="1">
    <source>
        <dbReference type="EMBL" id="OSN04003.1"/>
    </source>
</evidence>
<keyword evidence="2" id="KW-1185">Reference proteome</keyword>
<name>A0ABX3XBU2_9GAMM</name>
<gene>
    <name evidence="1" type="ORF">AU512_16500</name>
</gene>
<comment type="caution">
    <text evidence="1">The sequence shown here is derived from an EMBL/GenBank/DDBJ whole genome shotgun (WGS) entry which is preliminary data.</text>
</comment>
<protein>
    <recommendedName>
        <fullName evidence="3">SMI1/KNR4 family protein</fullName>
    </recommendedName>
</protein>
<dbReference type="Proteomes" id="UP000194040">
    <property type="component" value="Unassembled WGS sequence"/>
</dbReference>
<dbReference type="EMBL" id="LUTQ01000108">
    <property type="protein sequence ID" value="OSN04003.1"/>
    <property type="molecule type" value="Genomic_DNA"/>
</dbReference>
<reference evidence="1 2" key="1">
    <citation type="submission" date="2016-02" db="EMBL/GenBank/DDBJ databases">
        <title>Species-wide whole genome sequencing reveals diversity, host range in Lonsdalea quercina.</title>
        <authorList>
            <person name="Li Y."/>
        </authorList>
    </citation>
    <scope>NUCLEOTIDE SEQUENCE [LARGE SCALE GENOMIC DNA]</scope>
    <source>
        <strain evidence="1 2">LMG 26265</strain>
    </source>
</reference>
<organism evidence="1 2">
    <name type="scientific">Lonsdalea iberica</name>
    <dbReference type="NCBI Taxonomy" id="1082703"/>
    <lineage>
        <taxon>Bacteria</taxon>
        <taxon>Pseudomonadati</taxon>
        <taxon>Pseudomonadota</taxon>
        <taxon>Gammaproteobacteria</taxon>
        <taxon>Enterobacterales</taxon>
        <taxon>Pectobacteriaceae</taxon>
        <taxon>Lonsdalea</taxon>
    </lineage>
</organism>